<protein>
    <recommendedName>
        <fullName evidence="12">TFIIB-type domain-containing protein</fullName>
    </recommendedName>
</protein>
<feature type="region of interest" description="Disordered" evidence="9">
    <location>
        <begin position="523"/>
        <end position="563"/>
    </location>
</feature>
<feature type="compositionally biased region" description="Acidic residues" evidence="9">
    <location>
        <begin position="361"/>
        <end position="370"/>
    </location>
</feature>
<evidence type="ECO:0000256" key="2">
    <source>
        <dbReference type="ARBA" id="ARBA00010857"/>
    </source>
</evidence>
<keyword evidence="6" id="KW-0805">Transcription regulation</keyword>
<dbReference type="PANTHER" id="PTHR11618:SF4">
    <property type="entry name" value="TRANSCRIPTION FACTOR IIIB 90 KDA SUBUNIT"/>
    <property type="match status" value="1"/>
</dbReference>
<dbReference type="InterPro" id="IPR000812">
    <property type="entry name" value="TFIIB"/>
</dbReference>
<dbReference type="SUPFAM" id="SSF47954">
    <property type="entry name" value="Cyclin-like"/>
    <property type="match status" value="1"/>
</dbReference>
<evidence type="ECO:0000256" key="5">
    <source>
        <dbReference type="ARBA" id="ARBA00022833"/>
    </source>
</evidence>
<dbReference type="CDD" id="cd00043">
    <property type="entry name" value="CYCLIN_SF"/>
    <property type="match status" value="1"/>
</dbReference>
<keyword evidence="4" id="KW-0863">Zinc-finger</keyword>
<evidence type="ECO:0008006" key="12">
    <source>
        <dbReference type="Google" id="ProtNLM"/>
    </source>
</evidence>
<feature type="region of interest" description="Disordered" evidence="9">
    <location>
        <begin position="428"/>
        <end position="453"/>
    </location>
</feature>
<sequence>MSRGRCAECNGPTEWDENVGSAICVECGTLADPTQSVLTTHHDFLPDTAHGPWTTFTTSLKNRKGWTLPGQSQDASHTRNTLAIYEFIQTLAMRLSARGATERAQILFDQAMARERFRWGRQSKRMAGAALAVALRESKRNDALRDIAYLLEESPAALGRAFISLARILSLNVSPADPTVHLSTLHNHLVSLTQGPSSNLPDKLRTTLEDLRPRMLTIMQTADSLCALLSRTDVLVKMPPPPTACAVMMLAIEAELKSSLPHTGLLAQLLGSRFDTAKVTVMQRYKIIYDLVEEWIREVPWLDAHERKNGGTGRSKVAKRVVVARGLKDVLQFQDEISAKKMEAQAMPRLDLEMENPSTDDKEELEDDPDTDGRWRFCQDNRRRGDAVGTSSASTHVVRKDVVNSRPPLKKWKTSHERSVARASEFLLDPLRSQGSGGSGAQSAPPRARRPSGRADLDLLSHILTADASSLPHVFANAPSRLQLLAASRACESDIPDEELFADGELDGLLRSAEEAGQLRTALGWDEEEEDASGPPLPQKQRKKRKRGADEEDGGGVGGSKRINMDALAKLLDPSLDLAAEYVFGDKNDYLADDDEEDADDENAEHAPRSFFDGVEDPDMPPSAQLEGGADEGEIVEEWRPMSPGGGGYDADRYV</sequence>
<dbReference type="GeneID" id="71997752"/>
<evidence type="ECO:0000256" key="6">
    <source>
        <dbReference type="ARBA" id="ARBA00023015"/>
    </source>
</evidence>
<feature type="compositionally biased region" description="Basic and acidic residues" evidence="9">
    <location>
        <begin position="371"/>
        <end position="386"/>
    </location>
</feature>
<evidence type="ECO:0000256" key="4">
    <source>
        <dbReference type="ARBA" id="ARBA00022771"/>
    </source>
</evidence>
<gene>
    <name evidence="10" type="ORF">C8Q71DRAFT_208109</name>
</gene>
<evidence type="ECO:0000256" key="8">
    <source>
        <dbReference type="ARBA" id="ARBA00023242"/>
    </source>
</evidence>
<proteinExistence type="inferred from homology"/>
<organism evidence="10 11">
    <name type="scientific">Rhodofomes roseus</name>
    <dbReference type="NCBI Taxonomy" id="34475"/>
    <lineage>
        <taxon>Eukaryota</taxon>
        <taxon>Fungi</taxon>
        <taxon>Dikarya</taxon>
        <taxon>Basidiomycota</taxon>
        <taxon>Agaricomycotina</taxon>
        <taxon>Agaricomycetes</taxon>
        <taxon>Polyporales</taxon>
        <taxon>Rhodofomes</taxon>
    </lineage>
</organism>
<name>A0ABQ8KW73_9APHY</name>
<keyword evidence="5" id="KW-0862">Zinc</keyword>
<dbReference type="Gene3D" id="1.10.472.170">
    <property type="match status" value="1"/>
</dbReference>
<keyword evidence="7" id="KW-0804">Transcription</keyword>
<evidence type="ECO:0000256" key="7">
    <source>
        <dbReference type="ARBA" id="ARBA00023163"/>
    </source>
</evidence>
<comment type="caution">
    <text evidence="10">The sequence shown here is derived from an EMBL/GenBank/DDBJ whole genome shotgun (WGS) entry which is preliminary data.</text>
</comment>
<comment type="subcellular location">
    <subcellularLocation>
        <location evidence="1">Nucleus</location>
    </subcellularLocation>
</comment>
<keyword evidence="8" id="KW-0539">Nucleus</keyword>
<reference evidence="10 11" key="1">
    <citation type="journal article" date="2021" name="Environ. Microbiol.">
        <title>Gene family expansions and transcriptome signatures uncover fungal adaptations to wood decay.</title>
        <authorList>
            <person name="Hage H."/>
            <person name="Miyauchi S."/>
            <person name="Viragh M."/>
            <person name="Drula E."/>
            <person name="Min B."/>
            <person name="Chaduli D."/>
            <person name="Navarro D."/>
            <person name="Favel A."/>
            <person name="Norest M."/>
            <person name="Lesage-Meessen L."/>
            <person name="Balint B."/>
            <person name="Merenyi Z."/>
            <person name="de Eugenio L."/>
            <person name="Morin E."/>
            <person name="Martinez A.T."/>
            <person name="Baldrian P."/>
            <person name="Stursova M."/>
            <person name="Martinez M.J."/>
            <person name="Novotny C."/>
            <person name="Magnuson J.K."/>
            <person name="Spatafora J.W."/>
            <person name="Maurice S."/>
            <person name="Pangilinan J."/>
            <person name="Andreopoulos W."/>
            <person name="LaButti K."/>
            <person name="Hundley H."/>
            <person name="Na H."/>
            <person name="Kuo A."/>
            <person name="Barry K."/>
            <person name="Lipzen A."/>
            <person name="Henrissat B."/>
            <person name="Riley R."/>
            <person name="Ahrendt S."/>
            <person name="Nagy L.G."/>
            <person name="Grigoriev I.V."/>
            <person name="Martin F."/>
            <person name="Rosso M.N."/>
        </authorList>
    </citation>
    <scope>NUCLEOTIDE SEQUENCE [LARGE SCALE GENOMIC DNA]</scope>
    <source>
        <strain evidence="10 11">CIRM-BRFM 1785</strain>
    </source>
</reference>
<dbReference type="RefSeq" id="XP_047783592.1">
    <property type="nucleotide sequence ID" value="XM_047917020.1"/>
</dbReference>
<evidence type="ECO:0000313" key="10">
    <source>
        <dbReference type="EMBL" id="KAH9842545.1"/>
    </source>
</evidence>
<dbReference type="EMBL" id="JADCUA010000002">
    <property type="protein sequence ID" value="KAH9842545.1"/>
    <property type="molecule type" value="Genomic_DNA"/>
</dbReference>
<dbReference type="Proteomes" id="UP000814176">
    <property type="component" value="Unassembled WGS sequence"/>
</dbReference>
<evidence type="ECO:0000313" key="11">
    <source>
        <dbReference type="Proteomes" id="UP000814176"/>
    </source>
</evidence>
<accession>A0ABQ8KW73</accession>
<keyword evidence="3" id="KW-0479">Metal-binding</keyword>
<feature type="region of interest" description="Disordered" evidence="9">
    <location>
        <begin position="344"/>
        <end position="402"/>
    </location>
</feature>
<evidence type="ECO:0000256" key="9">
    <source>
        <dbReference type="SAM" id="MobiDB-lite"/>
    </source>
</evidence>
<dbReference type="InterPro" id="IPR036915">
    <property type="entry name" value="Cyclin-like_sf"/>
</dbReference>
<feature type="compositionally biased region" description="Acidic residues" evidence="9">
    <location>
        <begin position="591"/>
        <end position="603"/>
    </location>
</feature>
<evidence type="ECO:0000256" key="3">
    <source>
        <dbReference type="ARBA" id="ARBA00022723"/>
    </source>
</evidence>
<keyword evidence="11" id="KW-1185">Reference proteome</keyword>
<comment type="similarity">
    <text evidence="2">Belongs to the TFIIB family.</text>
</comment>
<evidence type="ECO:0000256" key="1">
    <source>
        <dbReference type="ARBA" id="ARBA00004123"/>
    </source>
</evidence>
<dbReference type="PANTHER" id="PTHR11618">
    <property type="entry name" value="TRANSCRIPTION INITIATION FACTOR IIB-RELATED"/>
    <property type="match status" value="1"/>
</dbReference>
<feature type="region of interest" description="Disordered" evidence="9">
    <location>
        <begin position="589"/>
        <end position="655"/>
    </location>
</feature>